<dbReference type="SUPFAM" id="SSF51338">
    <property type="entry name" value="Composite domain of metallo-dependent hydrolases"/>
    <property type="match status" value="1"/>
</dbReference>
<comment type="similarity">
    <text evidence="1">Belongs to the metallo-dependent hydrolases superfamily. NagA family.</text>
</comment>
<evidence type="ECO:0000256" key="2">
    <source>
        <dbReference type="ARBA" id="ARBA00022801"/>
    </source>
</evidence>
<sequence length="428" mass="43835">MKSLALLVAALLAGPAVAETVAFTGGTVAIGDGSQPIPNGTVVIRDGRVIAAGTGVAVPAGARTVDATGKWVTAGIVSGASTLALLDGYGMEETNDTTTKGSPFSAAIDIATSLNPTQMRLGVERSKGVTRAVVIPAAGNTMFGGQGAVIDLGADLDPVTRARAFQYVELGEAATKTGGGSRPAAHVLLRAALEAARNPALASGLEKDVLVTRADAAALLPVVEGRTPLLVHAERATDILAALALVREFPKLKLVLLGATEGWLVADRIAAARVPVIAAALTDLPENFEQLAATQSNVGRMAKAGVSVAISTQDASEGPYESYLKQYAGNLVALTRVDGATGLDWGQAFATITSRPALALGLDGEIGSLRPGRRADVVVWDGDPLEVASAALSVWIDGVQQPAGSRQTRLRDRYANPVEGALPKAYDQ</sequence>
<dbReference type="PANTHER" id="PTHR11113:SF14">
    <property type="entry name" value="N-ACETYLGLUCOSAMINE-6-PHOSPHATE DEACETYLASE"/>
    <property type="match status" value="1"/>
</dbReference>
<dbReference type="Proteomes" id="UP001169764">
    <property type="component" value="Unassembled WGS sequence"/>
</dbReference>
<organism evidence="5 6">
    <name type="scientific">Sphingomonas natans</name>
    <dbReference type="NCBI Taxonomy" id="3063330"/>
    <lineage>
        <taxon>Bacteria</taxon>
        <taxon>Pseudomonadati</taxon>
        <taxon>Pseudomonadota</taxon>
        <taxon>Alphaproteobacteria</taxon>
        <taxon>Sphingomonadales</taxon>
        <taxon>Sphingomonadaceae</taxon>
        <taxon>Sphingomonas</taxon>
    </lineage>
</organism>
<keyword evidence="2" id="KW-0378">Hydrolase</keyword>
<keyword evidence="6" id="KW-1185">Reference proteome</keyword>
<dbReference type="InterPro" id="IPR013108">
    <property type="entry name" value="Amidohydro_3"/>
</dbReference>
<dbReference type="RefSeq" id="WP_303540055.1">
    <property type="nucleotide sequence ID" value="NZ_JAUOTP010000002.1"/>
</dbReference>
<feature type="domain" description="Amidohydrolase 3" evidence="4">
    <location>
        <begin position="261"/>
        <end position="399"/>
    </location>
</feature>
<evidence type="ECO:0000313" key="6">
    <source>
        <dbReference type="Proteomes" id="UP001169764"/>
    </source>
</evidence>
<gene>
    <name evidence="5" type="ORF">Q4F19_03935</name>
</gene>
<dbReference type="InterPro" id="IPR032466">
    <property type="entry name" value="Metal_Hydrolase"/>
</dbReference>
<feature type="chain" id="PRO_5045565951" evidence="3">
    <location>
        <begin position="19"/>
        <end position="428"/>
    </location>
</feature>
<evidence type="ECO:0000256" key="3">
    <source>
        <dbReference type="SAM" id="SignalP"/>
    </source>
</evidence>
<dbReference type="PANTHER" id="PTHR11113">
    <property type="entry name" value="N-ACETYLGLUCOSAMINE-6-PHOSPHATE DEACETYLASE"/>
    <property type="match status" value="1"/>
</dbReference>
<evidence type="ECO:0000256" key="1">
    <source>
        <dbReference type="ARBA" id="ARBA00010716"/>
    </source>
</evidence>
<comment type="caution">
    <text evidence="5">The sequence shown here is derived from an EMBL/GenBank/DDBJ whole genome shotgun (WGS) entry which is preliminary data.</text>
</comment>
<feature type="signal peptide" evidence="3">
    <location>
        <begin position="1"/>
        <end position="18"/>
    </location>
</feature>
<accession>A0ABT8Y5C9</accession>
<dbReference type="Gene3D" id="3.20.20.140">
    <property type="entry name" value="Metal-dependent hydrolases"/>
    <property type="match status" value="1"/>
</dbReference>
<dbReference type="EMBL" id="JAUOTP010000002">
    <property type="protein sequence ID" value="MDO6413525.1"/>
    <property type="molecule type" value="Genomic_DNA"/>
</dbReference>
<dbReference type="Pfam" id="PF07969">
    <property type="entry name" value="Amidohydro_3"/>
    <property type="match status" value="1"/>
</dbReference>
<evidence type="ECO:0000313" key="5">
    <source>
        <dbReference type="EMBL" id="MDO6413525.1"/>
    </source>
</evidence>
<protein>
    <submittedName>
        <fullName evidence="5">Amidohydrolase family protein</fullName>
    </submittedName>
</protein>
<proteinExistence type="inferred from homology"/>
<keyword evidence="3" id="KW-0732">Signal</keyword>
<reference evidence="5" key="1">
    <citation type="submission" date="2023-07" db="EMBL/GenBank/DDBJ databases">
        <authorList>
            <person name="Kim M."/>
        </authorList>
    </citation>
    <scope>NUCLEOTIDE SEQUENCE</scope>
    <source>
        <strain evidence="5">BIUV-7</strain>
    </source>
</reference>
<dbReference type="SUPFAM" id="SSF51556">
    <property type="entry name" value="Metallo-dependent hydrolases"/>
    <property type="match status" value="1"/>
</dbReference>
<evidence type="ECO:0000259" key="4">
    <source>
        <dbReference type="Pfam" id="PF07969"/>
    </source>
</evidence>
<name>A0ABT8Y5C9_9SPHN</name>
<dbReference type="InterPro" id="IPR011059">
    <property type="entry name" value="Metal-dep_hydrolase_composite"/>
</dbReference>